<feature type="domain" description="Peptidoglycan binding-like" evidence="10">
    <location>
        <begin position="39"/>
        <end position="94"/>
    </location>
</feature>
<feature type="domain" description="Cell wall hydrolase SleB" evidence="11">
    <location>
        <begin position="158"/>
        <end position="255"/>
    </location>
</feature>
<keyword evidence="3" id="KW-0309">Germination</keyword>
<evidence type="ECO:0000313" key="12">
    <source>
        <dbReference type="EMBL" id="SFV05554.1"/>
    </source>
</evidence>
<dbReference type="GO" id="GO:0030435">
    <property type="term" value="P:sporulation resulting in formation of a cellular spore"/>
    <property type="evidence" value="ECO:0007669"/>
    <property type="project" value="UniProtKB-KW"/>
</dbReference>
<gene>
    <name evidence="12" type="ORF">SAMN05421543_12710</name>
</gene>
<dbReference type="EMBL" id="FPBV01000027">
    <property type="protein sequence ID" value="SFV05554.1"/>
    <property type="molecule type" value="Genomic_DNA"/>
</dbReference>
<dbReference type="SUPFAM" id="SSF47090">
    <property type="entry name" value="PGBD-like"/>
    <property type="match status" value="1"/>
</dbReference>
<dbReference type="InterPro" id="IPR014224">
    <property type="entry name" value="Spore_cortex_SleB"/>
</dbReference>
<evidence type="ECO:0000256" key="5">
    <source>
        <dbReference type="ARBA" id="ARBA00022801"/>
    </source>
</evidence>
<dbReference type="AlphaFoldDB" id="A0A1I7L7U4"/>
<evidence type="ECO:0000259" key="10">
    <source>
        <dbReference type="Pfam" id="PF01471"/>
    </source>
</evidence>
<comment type="similarity">
    <text evidence="1">Belongs to the SleB family.</text>
</comment>
<evidence type="ECO:0000256" key="2">
    <source>
        <dbReference type="ARBA" id="ARBA00018364"/>
    </source>
</evidence>
<dbReference type="Gene3D" id="1.10.101.10">
    <property type="entry name" value="PGBD-like superfamily/PGBD"/>
    <property type="match status" value="1"/>
</dbReference>
<dbReference type="FunFam" id="6.20.240.60:FF:000001">
    <property type="entry name" value="Spore cortex-lytic enzyme"/>
    <property type="match status" value="1"/>
</dbReference>
<keyword evidence="5" id="KW-0378">Hydrolase</keyword>
<dbReference type="GO" id="GO:0009847">
    <property type="term" value="P:spore germination"/>
    <property type="evidence" value="ECO:0007669"/>
    <property type="project" value="UniProtKB-UniRule"/>
</dbReference>
<protein>
    <recommendedName>
        <fullName evidence="2 8">Spore cortex-lytic enzyme</fullName>
    </recommendedName>
</protein>
<keyword evidence="13" id="KW-1185">Reference proteome</keyword>
<dbReference type="Pfam" id="PF07486">
    <property type="entry name" value="Hydrolase_2"/>
    <property type="match status" value="1"/>
</dbReference>
<dbReference type="NCBIfam" id="TIGR02869">
    <property type="entry name" value="spore_SleB"/>
    <property type="match status" value="1"/>
</dbReference>
<organism evidence="12 13">
    <name type="scientific">Alicyclobacillus macrosporangiidus</name>
    <dbReference type="NCBI Taxonomy" id="392015"/>
    <lineage>
        <taxon>Bacteria</taxon>
        <taxon>Bacillati</taxon>
        <taxon>Bacillota</taxon>
        <taxon>Bacilli</taxon>
        <taxon>Bacillales</taxon>
        <taxon>Alicyclobacillaceae</taxon>
        <taxon>Alicyclobacillus</taxon>
    </lineage>
</organism>
<evidence type="ECO:0000259" key="11">
    <source>
        <dbReference type="Pfam" id="PF07486"/>
    </source>
</evidence>
<dbReference type="Gene3D" id="6.20.240.60">
    <property type="match status" value="1"/>
</dbReference>
<evidence type="ECO:0000256" key="1">
    <source>
        <dbReference type="ARBA" id="ARBA00007010"/>
    </source>
</evidence>
<dbReference type="InterPro" id="IPR042047">
    <property type="entry name" value="SleB_dom1"/>
</dbReference>
<evidence type="ECO:0000256" key="8">
    <source>
        <dbReference type="NCBIfam" id="TIGR02869"/>
    </source>
</evidence>
<dbReference type="InterPro" id="IPR002477">
    <property type="entry name" value="Peptidoglycan-bd-like"/>
</dbReference>
<sequence length="257" mass="28157">MGVALAIGLAAPADWHMPHPTWTSVQAFTPRDLRYGSEGYDVYELQNRLGYLGYYRGHIDGIFGWKTYWAVRNFQYNFGMKVTGIVDRKTKMKLVAASKGWHYKGPLPGNGQASGGKAGAAARTGTPQTSPARMPSVPGLSQSDLNLLAHVVYAEARGEPYPGQVAVAAVCLNRLHDPRFPHTIPAIVYQPGAFTAVQDGQINLQPDATARKAVLDAVHGWDPTHGAVYYFNPNTATSGWIWSRPQILRIGKHIFTK</sequence>
<evidence type="ECO:0000256" key="3">
    <source>
        <dbReference type="ARBA" id="ARBA00022544"/>
    </source>
</evidence>
<keyword evidence="7" id="KW-0961">Cell wall biogenesis/degradation</keyword>
<name>A0A1I7L7U4_9BACL</name>
<dbReference type="Pfam" id="PF01471">
    <property type="entry name" value="PG_binding_1"/>
    <property type="match status" value="1"/>
</dbReference>
<evidence type="ECO:0000256" key="9">
    <source>
        <dbReference type="SAM" id="MobiDB-lite"/>
    </source>
</evidence>
<dbReference type="InterPro" id="IPR036366">
    <property type="entry name" value="PGBDSf"/>
</dbReference>
<evidence type="ECO:0000313" key="13">
    <source>
        <dbReference type="Proteomes" id="UP000183508"/>
    </source>
</evidence>
<dbReference type="GO" id="GO:0071555">
    <property type="term" value="P:cell wall organization"/>
    <property type="evidence" value="ECO:0007669"/>
    <property type="project" value="UniProtKB-KW"/>
</dbReference>
<reference evidence="13" key="1">
    <citation type="submission" date="2016-10" db="EMBL/GenBank/DDBJ databases">
        <authorList>
            <person name="Varghese N."/>
        </authorList>
    </citation>
    <scope>NUCLEOTIDE SEQUENCE [LARGE SCALE GENOMIC DNA]</scope>
    <source>
        <strain evidence="13">DSM 17980</strain>
    </source>
</reference>
<proteinExistence type="inferred from homology"/>
<evidence type="ECO:0000256" key="6">
    <source>
        <dbReference type="ARBA" id="ARBA00022969"/>
    </source>
</evidence>
<dbReference type="STRING" id="392015.SAMN05421543_12710"/>
<evidence type="ECO:0000256" key="4">
    <source>
        <dbReference type="ARBA" id="ARBA00022729"/>
    </source>
</evidence>
<keyword evidence="4" id="KW-0732">Signal</keyword>
<evidence type="ECO:0000256" key="7">
    <source>
        <dbReference type="ARBA" id="ARBA00023316"/>
    </source>
</evidence>
<keyword evidence="6" id="KW-0749">Sporulation</keyword>
<dbReference type="GO" id="GO:0016787">
    <property type="term" value="F:hydrolase activity"/>
    <property type="evidence" value="ECO:0007669"/>
    <property type="project" value="UniProtKB-KW"/>
</dbReference>
<dbReference type="Gene3D" id="1.10.10.2520">
    <property type="entry name" value="Cell wall hydrolase SleB, domain 1"/>
    <property type="match status" value="1"/>
</dbReference>
<feature type="region of interest" description="Disordered" evidence="9">
    <location>
        <begin position="106"/>
        <end position="136"/>
    </location>
</feature>
<dbReference type="InterPro" id="IPR011105">
    <property type="entry name" value="Cell_wall_hydrolase_SleB"/>
</dbReference>
<dbReference type="Proteomes" id="UP000183508">
    <property type="component" value="Unassembled WGS sequence"/>
</dbReference>
<accession>A0A1I7L7U4</accession>
<dbReference type="InterPro" id="IPR036365">
    <property type="entry name" value="PGBD-like_sf"/>
</dbReference>